<keyword evidence="8 12" id="KW-0406">Ion transport</keyword>
<comment type="catalytic activity">
    <reaction evidence="10">
        <text>Mg(2+)(in) = Mg(2+)(out)</text>
        <dbReference type="Rhea" id="RHEA:29827"/>
        <dbReference type="ChEBI" id="CHEBI:18420"/>
    </reaction>
</comment>
<proteinExistence type="inferred from homology"/>
<dbReference type="GO" id="GO:0050897">
    <property type="term" value="F:cobalt ion binding"/>
    <property type="evidence" value="ECO:0007669"/>
    <property type="project" value="TreeGrafter"/>
</dbReference>
<dbReference type="SUPFAM" id="SSF143865">
    <property type="entry name" value="CorA soluble domain-like"/>
    <property type="match status" value="1"/>
</dbReference>
<dbReference type="CDD" id="cd12822">
    <property type="entry name" value="TmCorA-like"/>
    <property type="match status" value="1"/>
</dbReference>
<keyword evidence="9 12" id="KW-0472">Membrane</keyword>
<evidence type="ECO:0000256" key="12">
    <source>
        <dbReference type="RuleBase" id="RU362010"/>
    </source>
</evidence>
<keyword evidence="7 12" id="KW-1133">Transmembrane helix</keyword>
<gene>
    <name evidence="12" type="primary">corA</name>
    <name evidence="13" type="ORF">BGO89_10755</name>
</gene>
<dbReference type="InterPro" id="IPR045861">
    <property type="entry name" value="CorA_cytoplasmic_dom"/>
</dbReference>
<evidence type="ECO:0000256" key="9">
    <source>
        <dbReference type="ARBA" id="ARBA00023136"/>
    </source>
</evidence>
<evidence type="ECO:0000256" key="1">
    <source>
        <dbReference type="ARBA" id="ARBA00004651"/>
    </source>
</evidence>
<dbReference type="InterPro" id="IPR004488">
    <property type="entry name" value="Mg/Co-transport_prot_CorA"/>
</dbReference>
<dbReference type="PANTHER" id="PTHR46494">
    <property type="entry name" value="CORA FAMILY METAL ION TRANSPORTER (EUROFUNG)"/>
    <property type="match status" value="1"/>
</dbReference>
<dbReference type="Gene3D" id="3.30.460.20">
    <property type="entry name" value="CorA soluble domain-like"/>
    <property type="match status" value="1"/>
</dbReference>
<dbReference type="GO" id="GO:0015095">
    <property type="term" value="F:magnesium ion transmembrane transporter activity"/>
    <property type="evidence" value="ECO:0007669"/>
    <property type="project" value="UniProtKB-UniRule"/>
</dbReference>
<evidence type="ECO:0000256" key="7">
    <source>
        <dbReference type="ARBA" id="ARBA00022989"/>
    </source>
</evidence>
<evidence type="ECO:0000313" key="13">
    <source>
        <dbReference type="EMBL" id="OJX56990.1"/>
    </source>
</evidence>
<dbReference type="Pfam" id="PF01544">
    <property type="entry name" value="CorA"/>
    <property type="match status" value="1"/>
</dbReference>
<comment type="subcellular location">
    <subcellularLocation>
        <location evidence="1">Cell membrane</location>
        <topology evidence="1">Multi-pass membrane protein</topology>
    </subcellularLocation>
    <subcellularLocation>
        <location evidence="12">Membrane</location>
        <topology evidence="12">Multi-pass membrane protein</topology>
    </subcellularLocation>
</comment>
<feature type="transmembrane region" description="Helical" evidence="12">
    <location>
        <begin position="315"/>
        <end position="335"/>
    </location>
</feature>
<dbReference type="STRING" id="1895771.BGO89_10755"/>
<evidence type="ECO:0000313" key="14">
    <source>
        <dbReference type="Proteomes" id="UP000184233"/>
    </source>
</evidence>
<organism evidence="13 14">
    <name type="scientific">Candidatus Kapaibacterium thiocyanatum</name>
    <dbReference type="NCBI Taxonomy" id="1895771"/>
    <lineage>
        <taxon>Bacteria</taxon>
        <taxon>Pseudomonadati</taxon>
        <taxon>Candidatus Kapaibacteriota</taxon>
        <taxon>Candidatus Kapaibacteriia</taxon>
        <taxon>Candidatus Kapaibacteriales</taxon>
        <taxon>Candidatus Kapaibacteriaceae</taxon>
        <taxon>Candidatus Kapaibacterium</taxon>
    </lineage>
</organism>
<evidence type="ECO:0000256" key="5">
    <source>
        <dbReference type="ARBA" id="ARBA00022692"/>
    </source>
</evidence>
<dbReference type="PANTHER" id="PTHR46494:SF1">
    <property type="entry name" value="CORA FAMILY METAL ION TRANSPORTER (EUROFUNG)"/>
    <property type="match status" value="1"/>
</dbReference>
<evidence type="ECO:0000256" key="11">
    <source>
        <dbReference type="ARBA" id="ARBA00045497"/>
    </source>
</evidence>
<dbReference type="InterPro" id="IPR045863">
    <property type="entry name" value="CorA_TM1_TM2"/>
</dbReference>
<protein>
    <recommendedName>
        <fullName evidence="12">Magnesium transport protein CorA</fullName>
    </recommendedName>
</protein>
<dbReference type="Gene3D" id="1.20.58.340">
    <property type="entry name" value="Magnesium transport protein CorA, transmembrane region"/>
    <property type="match status" value="2"/>
</dbReference>
<keyword evidence="5 12" id="KW-0812">Transmembrane</keyword>
<reference evidence="13 14" key="1">
    <citation type="submission" date="2016-09" db="EMBL/GenBank/DDBJ databases">
        <title>Genome-resolved meta-omics ties microbial dynamics to process performance in biotechnology for thiocyanate degradation.</title>
        <authorList>
            <person name="Kantor R.S."/>
            <person name="Huddy R.J."/>
            <person name="Iyer R."/>
            <person name="Thomas B.C."/>
            <person name="Brown C.T."/>
            <person name="Anantharaman K."/>
            <person name="Tringe S."/>
            <person name="Hettich R.L."/>
            <person name="Harrison S.T."/>
            <person name="Banfield J.F."/>
        </authorList>
    </citation>
    <scope>NUCLEOTIDE SEQUENCE [LARGE SCALE GENOMIC DNA]</scope>
    <source>
        <strain evidence="13">59-99</strain>
    </source>
</reference>
<dbReference type="Proteomes" id="UP000184233">
    <property type="component" value="Unassembled WGS sequence"/>
</dbReference>
<evidence type="ECO:0000256" key="6">
    <source>
        <dbReference type="ARBA" id="ARBA00022842"/>
    </source>
</evidence>
<dbReference type="InterPro" id="IPR002523">
    <property type="entry name" value="MgTranspt_CorA/ZnTranspt_ZntB"/>
</dbReference>
<sequence length="342" mass="40000">MITIRLFRQDVFEIVPMARLTEIDLGQLPEGAMVWVDMDTPTSEEETTVLRTWFRVHELVLADMHRAFRKSDDDRLHHPKVEDFGSYLYVIMHALQLHDEETDDDDPTSYRYASTAQVNIIIGENVLITHHAVSLQPIRALGESCSINHRLMRRGPDFLLHLLLDDLVNQYLPLVTMFEDRIEEVEHTVFRQPTTLTLSRILNMKRRLQEARRTVVYQREIVNRLARGEFDLVALDESVYYRNVYDHLVRVADQLEAARDGVTSVMEAYFSVSNARLNQVMKVLTVISTIFLPLTFICSIYGMNFHFMPELDWEYGYSLIWAIILVIGVSMVIYFKRRGWLD</sequence>
<dbReference type="NCBIfam" id="TIGR00383">
    <property type="entry name" value="corA"/>
    <property type="match status" value="1"/>
</dbReference>
<keyword evidence="4 12" id="KW-1003">Cell membrane</keyword>
<name>A0A1M3KX77_9BACT</name>
<evidence type="ECO:0000256" key="4">
    <source>
        <dbReference type="ARBA" id="ARBA00022475"/>
    </source>
</evidence>
<comment type="function">
    <text evidence="11">Mediates influx of magnesium ions. Alternates between open and closed states. Activated by low cytoplasmic Mg(2+) levels. Inactive when cytoplasmic Mg(2+) levels are high.</text>
</comment>
<evidence type="ECO:0000256" key="2">
    <source>
        <dbReference type="ARBA" id="ARBA00009765"/>
    </source>
</evidence>
<dbReference type="FunFam" id="1.20.58.340:FF:000004">
    <property type="entry name" value="Magnesium transport protein CorA"/>
    <property type="match status" value="1"/>
</dbReference>
<comment type="similarity">
    <text evidence="2 12">Belongs to the CorA metal ion transporter (MIT) (TC 1.A.35) family.</text>
</comment>
<evidence type="ECO:0000256" key="10">
    <source>
        <dbReference type="ARBA" id="ARBA00034269"/>
    </source>
</evidence>
<comment type="caution">
    <text evidence="13">The sequence shown here is derived from an EMBL/GenBank/DDBJ whole genome shotgun (WGS) entry which is preliminary data.</text>
</comment>
<keyword evidence="3 12" id="KW-0813">Transport</keyword>
<keyword evidence="6 12" id="KW-0460">Magnesium</keyword>
<feature type="transmembrane region" description="Helical" evidence="12">
    <location>
        <begin position="283"/>
        <end position="303"/>
    </location>
</feature>
<dbReference type="GO" id="GO:0005886">
    <property type="term" value="C:plasma membrane"/>
    <property type="evidence" value="ECO:0007669"/>
    <property type="project" value="UniProtKB-SubCell"/>
</dbReference>
<dbReference type="GO" id="GO:0015087">
    <property type="term" value="F:cobalt ion transmembrane transporter activity"/>
    <property type="evidence" value="ECO:0007669"/>
    <property type="project" value="UniProtKB-UniRule"/>
</dbReference>
<dbReference type="GO" id="GO:0000287">
    <property type="term" value="F:magnesium ion binding"/>
    <property type="evidence" value="ECO:0007669"/>
    <property type="project" value="TreeGrafter"/>
</dbReference>
<dbReference type="SUPFAM" id="SSF144083">
    <property type="entry name" value="Magnesium transport protein CorA, transmembrane region"/>
    <property type="match status" value="1"/>
</dbReference>
<dbReference type="EMBL" id="MKVH01000024">
    <property type="protein sequence ID" value="OJX56990.1"/>
    <property type="molecule type" value="Genomic_DNA"/>
</dbReference>
<dbReference type="AlphaFoldDB" id="A0A1M3KX77"/>
<evidence type="ECO:0000256" key="3">
    <source>
        <dbReference type="ARBA" id="ARBA00022448"/>
    </source>
</evidence>
<evidence type="ECO:0000256" key="8">
    <source>
        <dbReference type="ARBA" id="ARBA00023065"/>
    </source>
</evidence>
<accession>A0A1M3KX77</accession>